<dbReference type="Proteomes" id="UP000199735">
    <property type="component" value="Unassembled WGS sequence"/>
</dbReference>
<dbReference type="GO" id="GO:0015418">
    <property type="term" value="F:ABC-type quaternary ammonium compound transporting activity"/>
    <property type="evidence" value="ECO:0007669"/>
    <property type="project" value="UniProtKB-EC"/>
</dbReference>
<organism evidence="10 12">
    <name type="scientific">Terribacillus saccharophilus</name>
    <dbReference type="NCBI Taxonomy" id="361277"/>
    <lineage>
        <taxon>Bacteria</taxon>
        <taxon>Bacillati</taxon>
        <taxon>Bacillota</taxon>
        <taxon>Bacilli</taxon>
        <taxon>Bacillales</taxon>
        <taxon>Bacillaceae</taxon>
        <taxon>Terribacillus</taxon>
    </lineage>
</organism>
<dbReference type="InterPro" id="IPR003593">
    <property type="entry name" value="AAA+_ATPase"/>
</dbReference>
<keyword evidence="2" id="KW-0813">Transport</keyword>
<evidence type="ECO:0000256" key="4">
    <source>
        <dbReference type="ARBA" id="ARBA00022840"/>
    </source>
</evidence>
<protein>
    <recommendedName>
        <fullName evidence="8">Carnitine transport ATP-binding protein OpuCA</fullName>
        <ecNumber evidence="7">7.6.2.9</ecNumber>
    </recommendedName>
</protein>
<reference evidence="11 13" key="2">
    <citation type="submission" date="2016-10" db="EMBL/GenBank/DDBJ databases">
        <authorList>
            <person name="Varghese N."/>
            <person name="Submissions S."/>
        </authorList>
    </citation>
    <scope>NUCLEOTIDE SEQUENCE [LARGE SCALE GENOMIC DNA]</scope>
    <source>
        <strain evidence="11 13">DSM 21619</strain>
    </source>
</reference>
<dbReference type="EMBL" id="CP008876">
    <property type="protein sequence ID" value="AIF67696.1"/>
    <property type="molecule type" value="Genomic_DNA"/>
</dbReference>
<keyword evidence="4 10" id="KW-0067">ATP-binding</keyword>
<name>A0A075LNL9_9BACI</name>
<reference evidence="10 12" key="1">
    <citation type="submission" date="2014-07" db="EMBL/GenBank/DDBJ databases">
        <title>Complete genome sequence of a moderately halophilic bacterium Terribacillus aidingensis MP602, isolated from Cryptomeria fortunei in Tianmu mountain in China.</title>
        <authorList>
            <person name="Wang Y."/>
            <person name="Lu P."/>
            <person name="Zhang L."/>
        </authorList>
    </citation>
    <scope>NUCLEOTIDE SEQUENCE [LARGE SCALE GENOMIC DNA]</scope>
    <source>
        <strain evidence="10 12">MP602</strain>
    </source>
</reference>
<dbReference type="OrthoDB" id="9802264at2"/>
<evidence type="ECO:0000313" key="10">
    <source>
        <dbReference type="EMBL" id="AIF67696.1"/>
    </source>
</evidence>
<dbReference type="AlphaFoldDB" id="A0A075LNL9"/>
<dbReference type="PANTHER" id="PTHR43117">
    <property type="entry name" value="OSMOPROTECTANT IMPORT ATP-BINDING PROTEIN OSMV"/>
    <property type="match status" value="1"/>
</dbReference>
<dbReference type="Proteomes" id="UP000027980">
    <property type="component" value="Chromosome"/>
</dbReference>
<evidence type="ECO:0000313" key="12">
    <source>
        <dbReference type="Proteomes" id="UP000027980"/>
    </source>
</evidence>
<evidence type="ECO:0000256" key="5">
    <source>
        <dbReference type="ARBA" id="ARBA00052482"/>
    </source>
</evidence>
<dbReference type="PANTHER" id="PTHR43117:SF4">
    <property type="entry name" value="OSMOPROTECTANT IMPORT ATP-BINDING PROTEIN OSMV"/>
    <property type="match status" value="1"/>
</dbReference>
<accession>A0A075LNL9</accession>
<evidence type="ECO:0000256" key="7">
    <source>
        <dbReference type="ARBA" id="ARBA00066388"/>
    </source>
</evidence>
<keyword evidence="3" id="KW-0547">Nucleotide-binding</keyword>
<accession>A0AAX2EG85</accession>
<evidence type="ECO:0000259" key="9">
    <source>
        <dbReference type="PROSITE" id="PS50893"/>
    </source>
</evidence>
<dbReference type="SMART" id="SM00382">
    <property type="entry name" value="AAA"/>
    <property type="match status" value="1"/>
</dbReference>
<dbReference type="HOGENOM" id="CLU_000604_2_2_9"/>
<dbReference type="InterPro" id="IPR027417">
    <property type="entry name" value="P-loop_NTPase"/>
</dbReference>
<dbReference type="GO" id="GO:0005524">
    <property type="term" value="F:ATP binding"/>
    <property type="evidence" value="ECO:0007669"/>
    <property type="project" value="UniProtKB-KW"/>
</dbReference>
<evidence type="ECO:0000313" key="11">
    <source>
        <dbReference type="EMBL" id="SEN40983.1"/>
    </source>
</evidence>
<dbReference type="SUPFAM" id="SSF52540">
    <property type="entry name" value="P-loop containing nucleoside triphosphate hydrolases"/>
    <property type="match status" value="1"/>
</dbReference>
<dbReference type="EC" id="7.6.2.9" evidence="7"/>
<evidence type="ECO:0000313" key="13">
    <source>
        <dbReference type="Proteomes" id="UP000199735"/>
    </source>
</evidence>
<dbReference type="GeneID" id="34222759"/>
<evidence type="ECO:0000256" key="3">
    <source>
        <dbReference type="ARBA" id="ARBA00022741"/>
    </source>
</evidence>
<dbReference type="RefSeq" id="WP_038563640.1">
    <property type="nucleotide sequence ID" value="NZ_CP008876.1"/>
</dbReference>
<dbReference type="GO" id="GO:0016887">
    <property type="term" value="F:ATP hydrolysis activity"/>
    <property type="evidence" value="ECO:0007669"/>
    <property type="project" value="InterPro"/>
</dbReference>
<dbReference type="FunFam" id="3.40.50.300:FF:000425">
    <property type="entry name" value="Probable ABC transporter, ATP-binding subunit"/>
    <property type="match status" value="1"/>
</dbReference>
<evidence type="ECO:0000256" key="2">
    <source>
        <dbReference type="ARBA" id="ARBA00022448"/>
    </source>
</evidence>
<evidence type="ECO:0000256" key="6">
    <source>
        <dbReference type="ARBA" id="ARBA00063934"/>
    </source>
</evidence>
<dbReference type="InterPro" id="IPR017871">
    <property type="entry name" value="ABC_transporter-like_CS"/>
</dbReference>
<sequence length="323" mass="36508">MIHFNDVTKVYNGNVKAIENMNFTVEDGELVIMLGPSGCGKTTLLRMVNQLESITDGDIMLNGKSVRHSNKIEMRRNIGYVIQSNGLFPNMNIEDNAMIVPNLLGWDRKKMRDRFNMLMELVGLNPDEYRKRYPHELSGGQQQRVGVARALAADPPVMLMDEPFGALDPIIRTHLQEEFLQIQKELKKTILFVSHDIDEAVKMADKIALLKGGKMMQYAEPARMLNKPANSFVAEFVGQDRVLKSMSLYTVRDLANALTLKPVIESPDSQNINENLSLRVAISKILNQEADQLIVENDNGTRKGSITLDLIEQFLHREIKESV</sequence>
<evidence type="ECO:0000256" key="1">
    <source>
        <dbReference type="ARBA" id="ARBA00005417"/>
    </source>
</evidence>
<dbReference type="PROSITE" id="PS00211">
    <property type="entry name" value="ABC_TRANSPORTER_1"/>
    <property type="match status" value="1"/>
</dbReference>
<evidence type="ECO:0000256" key="8">
    <source>
        <dbReference type="ARBA" id="ARBA00070305"/>
    </source>
</evidence>
<gene>
    <name evidence="10" type="ORF">GZ22_14320</name>
    <name evidence="11" type="ORF">SAMN04489762_2180</name>
</gene>
<dbReference type="Pfam" id="PF00005">
    <property type="entry name" value="ABC_tran"/>
    <property type="match status" value="1"/>
</dbReference>
<dbReference type="KEGG" id="tap:GZ22_14320"/>
<comment type="similarity">
    <text evidence="1">Belongs to the ABC transporter superfamily.</text>
</comment>
<dbReference type="EMBL" id="FOCD01000002">
    <property type="protein sequence ID" value="SEN40983.1"/>
    <property type="molecule type" value="Genomic_DNA"/>
</dbReference>
<dbReference type="PROSITE" id="PS50893">
    <property type="entry name" value="ABC_TRANSPORTER_2"/>
    <property type="match status" value="1"/>
</dbReference>
<dbReference type="Gene3D" id="3.40.50.300">
    <property type="entry name" value="P-loop containing nucleotide triphosphate hydrolases"/>
    <property type="match status" value="1"/>
</dbReference>
<proteinExistence type="inferred from homology"/>
<feature type="domain" description="ABC transporter" evidence="9">
    <location>
        <begin position="2"/>
        <end position="237"/>
    </location>
</feature>
<comment type="catalytic activity">
    <reaction evidence="5">
        <text>a quaternary ammonium(out) + ATP + H2O = a quaternary ammonium(in) + ADP + phosphate + H(+)</text>
        <dbReference type="Rhea" id="RHEA:11036"/>
        <dbReference type="ChEBI" id="CHEBI:15377"/>
        <dbReference type="ChEBI" id="CHEBI:15378"/>
        <dbReference type="ChEBI" id="CHEBI:30616"/>
        <dbReference type="ChEBI" id="CHEBI:35267"/>
        <dbReference type="ChEBI" id="CHEBI:43474"/>
        <dbReference type="ChEBI" id="CHEBI:456216"/>
        <dbReference type="EC" id="7.6.2.9"/>
    </reaction>
</comment>
<dbReference type="InterPro" id="IPR003439">
    <property type="entry name" value="ABC_transporter-like_ATP-bd"/>
</dbReference>
<comment type="subunit">
    <text evidence="6">The complex is composed of two ATP-binding proteins (OpuCA), two transmembrane proteins (OpuCB and OpuCD) and a solute-binding protein (OpuCC).</text>
</comment>